<feature type="domain" description="Flagellar basal-body/hook protein C-terminal" evidence="6">
    <location>
        <begin position="442"/>
        <end position="484"/>
    </location>
</feature>
<dbReference type="GO" id="GO:0071978">
    <property type="term" value="P:bacterial-type flagellum-dependent swarming motility"/>
    <property type="evidence" value="ECO:0007669"/>
    <property type="project" value="TreeGrafter"/>
</dbReference>
<accession>A0A2N1IZT7</accession>
<feature type="domain" description="Flagellar hook protein FlgE/F/G-like D1" evidence="7">
    <location>
        <begin position="78"/>
        <end position="129"/>
    </location>
</feature>
<proteinExistence type="inferred from homology"/>
<dbReference type="Pfam" id="PF22692">
    <property type="entry name" value="LlgE_F_G_D1"/>
    <property type="match status" value="1"/>
</dbReference>
<dbReference type="EMBL" id="NXIF01000054">
    <property type="protein sequence ID" value="PKI79811.1"/>
    <property type="molecule type" value="Genomic_DNA"/>
</dbReference>
<comment type="caution">
    <text evidence="8">The sequence shown here is derived from an EMBL/GenBank/DDBJ whole genome shotgun (WGS) entry which is preliminary data.</text>
</comment>
<name>A0A2N1IZT7_9BACT</name>
<dbReference type="KEGG" id="ahs:AHALO_2150"/>
<dbReference type="Pfam" id="PF00460">
    <property type="entry name" value="Flg_bb_rod"/>
    <property type="match status" value="1"/>
</dbReference>
<evidence type="ECO:0000256" key="4">
    <source>
        <dbReference type="RuleBase" id="RU362116"/>
    </source>
</evidence>
<dbReference type="InterPro" id="IPR053967">
    <property type="entry name" value="LlgE_F_G-like_D1"/>
</dbReference>
<dbReference type="AlphaFoldDB" id="A0A2N1IZT7"/>
<evidence type="ECO:0000259" key="6">
    <source>
        <dbReference type="Pfam" id="PF06429"/>
    </source>
</evidence>
<feature type="domain" description="Flagellar basal body rod protein N-terminal" evidence="5">
    <location>
        <begin position="7"/>
        <end position="34"/>
    </location>
</feature>
<evidence type="ECO:0000256" key="3">
    <source>
        <dbReference type="ARBA" id="ARBA00023143"/>
    </source>
</evidence>
<dbReference type="NCBIfam" id="TIGR03506">
    <property type="entry name" value="FlgEFG_subfam"/>
    <property type="match status" value="1"/>
</dbReference>
<dbReference type="PANTHER" id="PTHR30435">
    <property type="entry name" value="FLAGELLAR PROTEIN"/>
    <property type="match status" value="1"/>
</dbReference>
<comment type="similarity">
    <text evidence="2 4">Belongs to the flagella basal body rod proteins family.</text>
</comment>
<evidence type="ECO:0000259" key="7">
    <source>
        <dbReference type="Pfam" id="PF22692"/>
    </source>
</evidence>
<dbReference type="InterPro" id="IPR020013">
    <property type="entry name" value="Flagellar_FlgE/F/G"/>
</dbReference>
<evidence type="ECO:0000313" key="8">
    <source>
        <dbReference type="EMBL" id="PKI79811.1"/>
    </source>
</evidence>
<evidence type="ECO:0000256" key="2">
    <source>
        <dbReference type="ARBA" id="ARBA00009677"/>
    </source>
</evidence>
<dbReference type="SUPFAM" id="SSF117143">
    <property type="entry name" value="Flagellar hook protein flgE"/>
    <property type="match status" value="1"/>
</dbReference>
<evidence type="ECO:0000313" key="9">
    <source>
        <dbReference type="Proteomes" id="UP000233248"/>
    </source>
</evidence>
<gene>
    <name evidence="8" type="ORF">CP960_12435</name>
</gene>
<dbReference type="Pfam" id="PF06429">
    <property type="entry name" value="Flg_bbr_C"/>
    <property type="match status" value="1"/>
</dbReference>
<sequence length="486" mass="52223">MIGGLWNGISGLNSFEKALSAESNNVANVNTIGHKSDDVSFQDLMYQNGYGKGTNIQTVEKDFSQGNLKITGNSYDVAIDGRGFFLVKEQGTNDIFYTRAGNFKMGSTGTLQSIDGMTVQGIQSLGSTVISTDPNDTQFNNNYDQFIASSTIYNGNDIQTINARSTDFRKTAEDSGVSGQGYKTAAAKMNDIQALITNYKEKLELYSSNPAANPVASVAAVTQVPYGTTINNLNDENDIVQVTINNITIKQKFDTDVQTTMNKFADKISGVQGVIGTVDTNGLVTITSMVPGEDLKVTYPSINNDTSPSVNPITEPVQGSGIGLVTSARDALKNALEAANAKFIDMTTNLDMANQANLVTSDIQLKLDNLNISENGLGEVEIDDGKIFVKDGDNKFIVGSISTAYFNDELSLNPEGNNLFSKTNLSGEPIDATDANKLQGKTLELSNSNLGDNLTNLMVYQRAFEANSKAVTTSDDFLKTAIQLKK</sequence>
<keyword evidence="9" id="KW-1185">Reference proteome</keyword>
<dbReference type="InterPro" id="IPR037925">
    <property type="entry name" value="FlgE/F/G-like"/>
</dbReference>
<evidence type="ECO:0000259" key="5">
    <source>
        <dbReference type="Pfam" id="PF00460"/>
    </source>
</evidence>
<dbReference type="Proteomes" id="UP000233248">
    <property type="component" value="Unassembled WGS sequence"/>
</dbReference>
<organism evidence="8 9">
    <name type="scientific">Malaciobacter halophilus</name>
    <dbReference type="NCBI Taxonomy" id="197482"/>
    <lineage>
        <taxon>Bacteria</taxon>
        <taxon>Pseudomonadati</taxon>
        <taxon>Campylobacterota</taxon>
        <taxon>Epsilonproteobacteria</taxon>
        <taxon>Campylobacterales</taxon>
        <taxon>Arcobacteraceae</taxon>
        <taxon>Malaciobacter</taxon>
    </lineage>
</organism>
<dbReference type="GO" id="GO:0009425">
    <property type="term" value="C:bacterial-type flagellum basal body"/>
    <property type="evidence" value="ECO:0007669"/>
    <property type="project" value="UniProtKB-SubCell"/>
</dbReference>
<dbReference type="InterPro" id="IPR001444">
    <property type="entry name" value="Flag_bb_rod_N"/>
</dbReference>
<dbReference type="InterPro" id="IPR010930">
    <property type="entry name" value="Flg_bb/hook_C_dom"/>
</dbReference>
<protein>
    <submittedName>
        <fullName evidence="8">Uncharacterized protein</fullName>
    </submittedName>
</protein>
<dbReference type="OrthoDB" id="9804559at2"/>
<dbReference type="PANTHER" id="PTHR30435:SF19">
    <property type="entry name" value="FLAGELLAR BASAL-BODY ROD PROTEIN FLGG"/>
    <property type="match status" value="1"/>
</dbReference>
<keyword evidence="3 4" id="KW-0975">Bacterial flagellum</keyword>
<reference evidence="8 9" key="1">
    <citation type="submission" date="2017-09" db="EMBL/GenBank/DDBJ databases">
        <title>Genomics of the genus Arcobacter.</title>
        <authorList>
            <person name="Perez-Cataluna A."/>
            <person name="Figueras M.J."/>
            <person name="Salas-Masso N."/>
        </authorList>
    </citation>
    <scope>NUCLEOTIDE SEQUENCE [LARGE SCALE GENOMIC DNA]</scope>
    <source>
        <strain evidence="8 9">DSM 18005</strain>
    </source>
</reference>
<dbReference type="RefSeq" id="WP_101185809.1">
    <property type="nucleotide sequence ID" value="NZ_CP031218.1"/>
</dbReference>
<comment type="subcellular location">
    <subcellularLocation>
        <location evidence="1 4">Bacterial flagellum basal body</location>
    </subcellularLocation>
</comment>
<evidence type="ECO:0000256" key="1">
    <source>
        <dbReference type="ARBA" id="ARBA00004117"/>
    </source>
</evidence>